<organism evidence="3 4">
    <name type="scientific">Flavihumibacter stibioxidans</name>
    <dbReference type="NCBI Taxonomy" id="1834163"/>
    <lineage>
        <taxon>Bacteria</taxon>
        <taxon>Pseudomonadati</taxon>
        <taxon>Bacteroidota</taxon>
        <taxon>Chitinophagia</taxon>
        <taxon>Chitinophagales</taxon>
        <taxon>Chitinophagaceae</taxon>
        <taxon>Flavihumibacter</taxon>
    </lineage>
</organism>
<dbReference type="Gene3D" id="3.30.1370.60">
    <property type="entry name" value="Hypothetical oxidoreductase yiak, domain 2"/>
    <property type="match status" value="1"/>
</dbReference>
<dbReference type="InterPro" id="IPR036111">
    <property type="entry name" value="Mal/L-sulfo/L-lacto_DH-like_sf"/>
</dbReference>
<dbReference type="EMBL" id="MBUA01000001">
    <property type="protein sequence ID" value="MBC6490213.1"/>
    <property type="molecule type" value="Genomic_DNA"/>
</dbReference>
<evidence type="ECO:0000256" key="1">
    <source>
        <dbReference type="ARBA" id="ARBA00006056"/>
    </source>
</evidence>
<proteinExistence type="inferred from homology"/>
<name>A0ABR7M5C6_9BACT</name>
<dbReference type="Gene3D" id="1.10.1530.10">
    <property type="match status" value="1"/>
</dbReference>
<keyword evidence="4" id="KW-1185">Reference proteome</keyword>
<evidence type="ECO:0000256" key="2">
    <source>
        <dbReference type="ARBA" id="ARBA00023002"/>
    </source>
</evidence>
<comment type="caution">
    <text evidence="3">The sequence shown here is derived from an EMBL/GenBank/DDBJ whole genome shotgun (WGS) entry which is preliminary data.</text>
</comment>
<dbReference type="RefSeq" id="WP_187255534.1">
    <property type="nucleotide sequence ID" value="NZ_JBHULF010000006.1"/>
</dbReference>
<dbReference type="Pfam" id="PF02615">
    <property type="entry name" value="Ldh_2"/>
    <property type="match status" value="1"/>
</dbReference>
<dbReference type="InterPro" id="IPR043144">
    <property type="entry name" value="Mal/L-sulf/L-lact_DH-like_ah"/>
</dbReference>
<evidence type="ECO:0000313" key="4">
    <source>
        <dbReference type="Proteomes" id="UP000765802"/>
    </source>
</evidence>
<protein>
    <submittedName>
        <fullName evidence="3">Malate dehydrogenase</fullName>
    </submittedName>
</protein>
<dbReference type="InterPro" id="IPR003767">
    <property type="entry name" value="Malate/L-lactate_DH-like"/>
</dbReference>
<dbReference type="PANTHER" id="PTHR11091:SF0">
    <property type="entry name" value="MALATE DEHYDROGENASE"/>
    <property type="match status" value="1"/>
</dbReference>
<accession>A0ABR7M5C6</accession>
<dbReference type="SUPFAM" id="SSF89733">
    <property type="entry name" value="L-sulfolactate dehydrogenase-like"/>
    <property type="match status" value="1"/>
</dbReference>
<reference evidence="3 4" key="1">
    <citation type="submission" date="2016-07" db="EMBL/GenBank/DDBJ databases">
        <title>Genome analysis of Flavihumibacter stibioxidans YS-17.</title>
        <authorList>
            <person name="Shi K."/>
            <person name="Han Y."/>
            <person name="Wang G."/>
        </authorList>
    </citation>
    <scope>NUCLEOTIDE SEQUENCE [LARGE SCALE GENOMIC DNA]</scope>
    <source>
        <strain evidence="3 4">YS-17</strain>
    </source>
</reference>
<comment type="similarity">
    <text evidence="1">Belongs to the LDH2/MDH2 oxidoreductase family.</text>
</comment>
<dbReference type="Proteomes" id="UP000765802">
    <property type="component" value="Unassembled WGS sequence"/>
</dbReference>
<keyword evidence="2" id="KW-0560">Oxidoreductase</keyword>
<gene>
    <name evidence="3" type="ORF">BC349_04510</name>
</gene>
<evidence type="ECO:0000313" key="3">
    <source>
        <dbReference type="EMBL" id="MBC6490213.1"/>
    </source>
</evidence>
<dbReference type="InterPro" id="IPR043143">
    <property type="entry name" value="Mal/L-sulf/L-lact_DH-like_NADP"/>
</dbReference>
<dbReference type="PANTHER" id="PTHR11091">
    <property type="entry name" value="OXIDOREDUCTASE-RELATED"/>
    <property type="match status" value="1"/>
</dbReference>
<sequence length="362" mass="38785">MSSTQFSYQQLASFSRQVFLAIGCPEADAETATRVLLSADLRGIDSHGIARLSGYIRLWEAGRVNARPDVQVIHETPSTAVVDGDRGLGLVVAPFAMQVAIDKARQVGTGWVSVQNSNHYGIAGWHAMMALQHDMIGISMTNASALVAPTFSTERMLGTNPIAVAIPAGTEPAFVADMATTTAANGKLEILQRKKQAAPPGWIQDADGHPTTDAHALKSGGALLPLGGDREHGSHKGYALGAIVDILSGVLSGASFGPWVPPFPAYVPMPTYMPGKGIGHFFGAMRIDAFRPAEDFKSNMDQWIRRFKSARPAAGEEKVLVPGDPERELEAERMQQGIPLLQPVVEDLQTLSQRFSIPLIIS</sequence>